<dbReference type="AlphaFoldDB" id="A0A3J9VJJ9"/>
<protein>
    <submittedName>
        <fullName evidence="1">Uncharacterized protein</fullName>
    </submittedName>
</protein>
<gene>
    <name evidence="1" type="ORF">ATQ15_21430</name>
</gene>
<accession>A0A3J9VJJ9</accession>
<sequence length="115" mass="13339">MKTPSYAVIKVNSKGEARITKQLEQQIKATSETLIKSWRSERRNARLAGMKYFRLRCISTDGNIWWVNPSHVVLEGVAFHINEMFSCRCCFPEWLFSEDDVAKAEAEIERRKATV</sequence>
<reference evidence="1" key="1">
    <citation type="submission" date="2018-07" db="EMBL/GenBank/DDBJ databases">
        <authorList>
            <consortium name="GenomeTrakr network: Whole genome sequencing for foodborne pathogen traceback"/>
        </authorList>
    </citation>
    <scope>NUCLEOTIDE SEQUENCE [LARGE SCALE GENOMIC DNA]</scope>
    <source>
        <strain evidence="1">CFSAN034452</strain>
    </source>
</reference>
<comment type="caution">
    <text evidence="1">The sequence shown here is derived from an EMBL/GenBank/DDBJ whole genome shotgun (WGS) entry which is preliminary data.</text>
</comment>
<dbReference type="RefSeq" id="WP_023239655.1">
    <property type="nucleotide sequence ID" value="NZ_MLSW01000003.1"/>
</dbReference>
<name>A0A3J9VJJ9_SALER</name>
<dbReference type="EMBL" id="RSTW01000022">
    <property type="protein sequence ID" value="MIT46038.1"/>
    <property type="molecule type" value="Genomic_DNA"/>
</dbReference>
<dbReference type="Proteomes" id="UP000885418">
    <property type="component" value="Unassembled WGS sequence"/>
</dbReference>
<proteinExistence type="predicted"/>
<evidence type="ECO:0000313" key="1">
    <source>
        <dbReference type="EMBL" id="MIT46038.1"/>
    </source>
</evidence>
<organism evidence="1">
    <name type="scientific">Salmonella enterica</name>
    <name type="common">Salmonella choleraesuis</name>
    <dbReference type="NCBI Taxonomy" id="28901"/>
    <lineage>
        <taxon>Bacteria</taxon>
        <taxon>Pseudomonadati</taxon>
        <taxon>Pseudomonadota</taxon>
        <taxon>Gammaproteobacteria</taxon>
        <taxon>Enterobacterales</taxon>
        <taxon>Enterobacteriaceae</taxon>
        <taxon>Salmonella</taxon>
    </lineage>
</organism>